<evidence type="ECO:0000256" key="5">
    <source>
        <dbReference type="ARBA" id="ARBA00022692"/>
    </source>
</evidence>
<keyword evidence="3" id="KW-1003">Cell membrane</keyword>
<evidence type="ECO:0000256" key="11">
    <source>
        <dbReference type="ARBA" id="ARBA00030948"/>
    </source>
</evidence>
<sequence>MATRATRPSCAVRSTPATPLAWCSTATTRTARTEALGAANMIISSTRKSRRVWWLGGALSAGVLLAWGVGALIDHGGDPATGRHPASPSLHGAGWGTVAGQEPAAPVDAAVPGMMPVPTPINGVIGPVGNWHVQPFKADAQGQLVINATTLRTLEQVTAFNGTQELASAAADAATGLPEQARQQAVELARKYERYEAALHQAVSPSLEAGSVDEMAAQFQAMRALRQEQFGEAMARGLFADQEAITGRLIQLMQGDAEPHASLEDKAARAQARLSAERMAAGS</sequence>
<keyword evidence="5 13" id="KW-0812">Transmembrane</keyword>
<dbReference type="AlphaFoldDB" id="A0A3R8T2N6"/>
<feature type="transmembrane region" description="Helical" evidence="13">
    <location>
        <begin position="52"/>
        <end position="73"/>
    </location>
</feature>
<dbReference type="EMBL" id="RSED01000006">
    <property type="protein sequence ID" value="RRS04713.1"/>
    <property type="molecule type" value="Genomic_DNA"/>
</dbReference>
<accession>A0A3R8T2N6</accession>
<keyword evidence="9 13" id="KW-0472">Membrane</keyword>
<dbReference type="GO" id="GO:0016042">
    <property type="term" value="P:lipid catabolic process"/>
    <property type="evidence" value="ECO:0007669"/>
    <property type="project" value="UniProtKB-KW"/>
</dbReference>
<reference evidence="14 15" key="1">
    <citation type="submission" date="2018-12" db="EMBL/GenBank/DDBJ databases">
        <title>The whole draft genome of Aquabacterium sp. SJQ9.</title>
        <authorList>
            <person name="Sun L."/>
            <person name="Gao X."/>
            <person name="Chen W."/>
            <person name="Huang K."/>
        </authorList>
    </citation>
    <scope>NUCLEOTIDE SEQUENCE [LARGE SCALE GENOMIC DNA]</scope>
    <source>
        <strain evidence="14 15">SJQ9</strain>
    </source>
</reference>
<evidence type="ECO:0000256" key="8">
    <source>
        <dbReference type="ARBA" id="ARBA00023098"/>
    </source>
</evidence>
<gene>
    <name evidence="14" type="ORF">EIP75_09870</name>
</gene>
<organism evidence="14 15">
    <name type="scientific">Aquabacterium soli</name>
    <dbReference type="NCBI Taxonomy" id="2493092"/>
    <lineage>
        <taxon>Bacteria</taxon>
        <taxon>Pseudomonadati</taxon>
        <taxon>Pseudomonadota</taxon>
        <taxon>Betaproteobacteria</taxon>
        <taxon>Burkholderiales</taxon>
        <taxon>Aquabacterium</taxon>
    </lineage>
</organism>
<evidence type="ECO:0000256" key="13">
    <source>
        <dbReference type="SAM" id="Phobius"/>
    </source>
</evidence>
<dbReference type="Proteomes" id="UP000269265">
    <property type="component" value="Unassembled WGS sequence"/>
</dbReference>
<name>A0A3R8T2N6_9BURK</name>
<dbReference type="GO" id="GO:0006457">
    <property type="term" value="P:protein folding"/>
    <property type="evidence" value="ECO:0007669"/>
    <property type="project" value="InterPro"/>
</dbReference>
<evidence type="ECO:0000256" key="1">
    <source>
        <dbReference type="ARBA" id="ARBA00004383"/>
    </source>
</evidence>
<keyword evidence="7 13" id="KW-1133">Transmembrane helix</keyword>
<evidence type="ECO:0000256" key="9">
    <source>
        <dbReference type="ARBA" id="ARBA00023136"/>
    </source>
</evidence>
<comment type="similarity">
    <text evidence="2">Belongs to the lipase chaperone family.</text>
</comment>
<comment type="caution">
    <text evidence="14">The sequence shown here is derived from an EMBL/GenBank/DDBJ whole genome shotgun (WGS) entry which is preliminary data.</text>
</comment>
<keyword evidence="10" id="KW-0143">Chaperone</keyword>
<keyword evidence="15" id="KW-1185">Reference proteome</keyword>
<comment type="subcellular location">
    <subcellularLocation>
        <location evidence="1">Cell inner membrane</location>
        <topology evidence="1">Single-pass membrane protein</topology>
        <orientation evidence="1">Periplasmic side</orientation>
    </subcellularLocation>
</comment>
<evidence type="ECO:0000313" key="14">
    <source>
        <dbReference type="EMBL" id="RRS04713.1"/>
    </source>
</evidence>
<keyword evidence="8" id="KW-0443">Lipid metabolism</keyword>
<evidence type="ECO:0000256" key="10">
    <source>
        <dbReference type="ARBA" id="ARBA00023186"/>
    </source>
</evidence>
<evidence type="ECO:0000256" key="4">
    <source>
        <dbReference type="ARBA" id="ARBA00022519"/>
    </source>
</evidence>
<dbReference type="GO" id="GO:0051082">
    <property type="term" value="F:unfolded protein binding"/>
    <property type="evidence" value="ECO:0007669"/>
    <property type="project" value="InterPro"/>
</dbReference>
<dbReference type="Pfam" id="PF03280">
    <property type="entry name" value="Lipase_chap"/>
    <property type="match status" value="1"/>
</dbReference>
<evidence type="ECO:0000256" key="3">
    <source>
        <dbReference type="ARBA" id="ARBA00022475"/>
    </source>
</evidence>
<evidence type="ECO:0000256" key="6">
    <source>
        <dbReference type="ARBA" id="ARBA00022963"/>
    </source>
</evidence>
<evidence type="ECO:0000313" key="15">
    <source>
        <dbReference type="Proteomes" id="UP000269265"/>
    </source>
</evidence>
<proteinExistence type="inferred from homology"/>
<evidence type="ECO:0000256" key="7">
    <source>
        <dbReference type="ARBA" id="ARBA00022989"/>
    </source>
</evidence>
<dbReference type="InterPro" id="IPR004961">
    <property type="entry name" value="Lipase_chaperone"/>
</dbReference>
<keyword evidence="4" id="KW-0997">Cell inner membrane</keyword>
<dbReference type="SUPFAM" id="SSF158855">
    <property type="entry name" value="Lipase chaperone-like"/>
    <property type="match status" value="1"/>
</dbReference>
<dbReference type="GO" id="GO:0005886">
    <property type="term" value="C:plasma membrane"/>
    <property type="evidence" value="ECO:0007669"/>
    <property type="project" value="UniProtKB-SubCell"/>
</dbReference>
<evidence type="ECO:0000256" key="2">
    <source>
        <dbReference type="ARBA" id="ARBA00010358"/>
    </source>
</evidence>
<protein>
    <recommendedName>
        <fullName evidence="11">Lipase helper protein</fullName>
    </recommendedName>
    <alternativeName>
        <fullName evidence="12">Lipase modulator</fullName>
    </alternativeName>
</protein>
<evidence type="ECO:0000256" key="12">
    <source>
        <dbReference type="ARBA" id="ARBA00031542"/>
    </source>
</evidence>
<keyword evidence="6" id="KW-0442">Lipid degradation</keyword>